<evidence type="ECO:0000256" key="8">
    <source>
        <dbReference type="ARBA" id="ARBA00023274"/>
    </source>
</evidence>
<reference evidence="12" key="1">
    <citation type="submission" date="2016-02" db="EMBL/GenBank/DDBJ databases">
        <title>Draft genome sequence of Microdochium bolleyi, a fungal endophyte of beachgrass.</title>
        <authorList>
            <consortium name="DOE Joint Genome Institute"/>
            <person name="David A.S."/>
            <person name="May G."/>
            <person name="Haridas S."/>
            <person name="Lim J."/>
            <person name="Wang M."/>
            <person name="Labutti K."/>
            <person name="Lipzen A."/>
            <person name="Barry K."/>
            <person name="Grigoriev I.V."/>
        </authorList>
    </citation>
    <scope>NUCLEOTIDE SEQUENCE [LARGE SCALE GENOMIC DNA]</scope>
    <source>
        <strain evidence="12">J235TASD1</strain>
    </source>
</reference>
<dbReference type="GO" id="GO:0071011">
    <property type="term" value="C:precatalytic spliceosome"/>
    <property type="evidence" value="ECO:0007669"/>
    <property type="project" value="TreeGrafter"/>
</dbReference>
<keyword evidence="3 9" id="KW-0507">mRNA processing</keyword>
<gene>
    <name evidence="9" type="primary">LSM8</name>
    <name evidence="11" type="ORF">Micbo1qcDRAFT_203835</name>
</gene>
<evidence type="ECO:0000256" key="7">
    <source>
        <dbReference type="ARBA" id="ARBA00023242"/>
    </source>
</evidence>
<dbReference type="InterPro" id="IPR044642">
    <property type="entry name" value="PTHR15588"/>
</dbReference>
<evidence type="ECO:0000256" key="2">
    <source>
        <dbReference type="ARBA" id="ARBA00006850"/>
    </source>
</evidence>
<dbReference type="EMBL" id="KQ964249">
    <property type="protein sequence ID" value="KXJ91781.1"/>
    <property type="molecule type" value="Genomic_DNA"/>
</dbReference>
<keyword evidence="8 9" id="KW-0687">Ribonucleoprotein</keyword>
<keyword evidence="4 9" id="KW-0747">Spliceosome</keyword>
<comment type="subunit">
    <text evidence="9">LSm subunits form a heteromer with a doughnut shape.</text>
</comment>
<comment type="subcellular location">
    <subcellularLocation>
        <location evidence="1 9">Nucleus</location>
    </subcellularLocation>
</comment>
<keyword evidence="12" id="KW-1185">Reference proteome</keyword>
<dbReference type="InParanoid" id="A0A136J3K0"/>
<dbReference type="CDD" id="cd01727">
    <property type="entry name" value="LSm8"/>
    <property type="match status" value="1"/>
</dbReference>
<accession>A0A136J3K0</accession>
<evidence type="ECO:0000256" key="5">
    <source>
        <dbReference type="ARBA" id="ARBA00022884"/>
    </source>
</evidence>
<organism evidence="11 12">
    <name type="scientific">Microdochium bolleyi</name>
    <dbReference type="NCBI Taxonomy" id="196109"/>
    <lineage>
        <taxon>Eukaryota</taxon>
        <taxon>Fungi</taxon>
        <taxon>Dikarya</taxon>
        <taxon>Ascomycota</taxon>
        <taxon>Pezizomycotina</taxon>
        <taxon>Sordariomycetes</taxon>
        <taxon>Xylariomycetidae</taxon>
        <taxon>Xylariales</taxon>
        <taxon>Microdochiaceae</taxon>
        <taxon>Microdochium</taxon>
    </lineage>
</organism>
<evidence type="ECO:0000256" key="6">
    <source>
        <dbReference type="ARBA" id="ARBA00023187"/>
    </source>
</evidence>
<dbReference type="PANTHER" id="PTHR15588">
    <property type="entry name" value="LSM1"/>
    <property type="match status" value="1"/>
</dbReference>
<dbReference type="InterPro" id="IPR001163">
    <property type="entry name" value="Sm_dom_euk/arc"/>
</dbReference>
<dbReference type="Pfam" id="PF01423">
    <property type="entry name" value="LSM"/>
    <property type="match status" value="1"/>
</dbReference>
<feature type="domain" description="Sm" evidence="10">
    <location>
        <begin position="1"/>
        <end position="78"/>
    </location>
</feature>
<comment type="function">
    <text evidence="9">Plays role in pre-mRNA splicing as component of the U4/U6-U5 tri-snRNP complex that is involved in spliceosome assembly, and as component of the precatalytic spliceosome (spliceosome B complex). The heptameric LSM2-8 complex binds specifically to the 3'-terminal U-tract of U6 snRNA.</text>
</comment>
<dbReference type="InterPro" id="IPR047575">
    <property type="entry name" value="Sm"/>
</dbReference>
<evidence type="ECO:0000256" key="1">
    <source>
        <dbReference type="ARBA" id="ARBA00004123"/>
    </source>
</evidence>
<proteinExistence type="inferred from homology"/>
<dbReference type="SMART" id="SM00651">
    <property type="entry name" value="Sm"/>
    <property type="match status" value="1"/>
</dbReference>
<keyword evidence="5 9" id="KW-0694">RNA-binding</keyword>
<dbReference type="Gene3D" id="2.30.30.100">
    <property type="match status" value="1"/>
</dbReference>
<name>A0A136J3K0_9PEZI</name>
<dbReference type="GO" id="GO:0046540">
    <property type="term" value="C:U4/U6 x U5 tri-snRNP complex"/>
    <property type="evidence" value="ECO:0007669"/>
    <property type="project" value="UniProtKB-UniRule"/>
</dbReference>
<dbReference type="InterPro" id="IPR010920">
    <property type="entry name" value="LSM_dom_sf"/>
</dbReference>
<dbReference type="GO" id="GO:0005688">
    <property type="term" value="C:U6 snRNP"/>
    <property type="evidence" value="ECO:0007669"/>
    <property type="project" value="UniProtKB-UniRule"/>
</dbReference>
<dbReference type="FunFam" id="2.30.30.100:FF:000027">
    <property type="entry name" value="U6 snRNA-associated Sm-like protein LSm8"/>
    <property type="match status" value="1"/>
</dbReference>
<evidence type="ECO:0000256" key="9">
    <source>
        <dbReference type="RuleBase" id="RU365048"/>
    </source>
</evidence>
<evidence type="ECO:0000259" key="10">
    <source>
        <dbReference type="PROSITE" id="PS52002"/>
    </source>
</evidence>
<dbReference type="GO" id="GO:0003729">
    <property type="term" value="F:mRNA binding"/>
    <property type="evidence" value="ECO:0007669"/>
    <property type="project" value="TreeGrafter"/>
</dbReference>
<comment type="similarity">
    <text evidence="2 9">Belongs to the snRNP Sm proteins family.</text>
</comment>
<dbReference type="OrthoDB" id="422364at2759"/>
<protein>
    <recommendedName>
        <fullName evidence="9">LSM2-LSM8 complex subunit LSM8</fullName>
    </recommendedName>
</protein>
<evidence type="ECO:0000313" key="12">
    <source>
        <dbReference type="Proteomes" id="UP000070501"/>
    </source>
</evidence>
<dbReference type="PROSITE" id="PS52002">
    <property type="entry name" value="SM"/>
    <property type="match status" value="1"/>
</dbReference>
<dbReference type="SUPFAM" id="SSF50182">
    <property type="entry name" value="Sm-like ribonucleoproteins"/>
    <property type="match status" value="1"/>
</dbReference>
<dbReference type="GO" id="GO:0000398">
    <property type="term" value="P:mRNA splicing, via spliceosome"/>
    <property type="evidence" value="ECO:0007669"/>
    <property type="project" value="UniProtKB-UniRule"/>
</dbReference>
<dbReference type="FunCoup" id="A0A136J3K0">
    <property type="interactions" value="387"/>
</dbReference>
<evidence type="ECO:0000313" key="11">
    <source>
        <dbReference type="EMBL" id="KXJ91781.1"/>
    </source>
</evidence>
<dbReference type="PANTHER" id="PTHR15588:SF9">
    <property type="entry name" value="U6 SNRNA-ASSOCIATED SM-LIKE PROTEIN LSM8"/>
    <property type="match status" value="1"/>
</dbReference>
<evidence type="ECO:0000256" key="4">
    <source>
        <dbReference type="ARBA" id="ARBA00022728"/>
    </source>
</evidence>
<dbReference type="InterPro" id="IPR034103">
    <property type="entry name" value="Lsm8"/>
</dbReference>
<keyword evidence="6 9" id="KW-0508">mRNA splicing</keyword>
<dbReference type="AlphaFoldDB" id="A0A136J3K0"/>
<dbReference type="STRING" id="196109.A0A136J3K0"/>
<evidence type="ECO:0000256" key="3">
    <source>
        <dbReference type="ARBA" id="ARBA00022664"/>
    </source>
</evidence>
<sequence length="99" mass="10919">MSNLNGYINKKVLIITVDSRTLLGNLLSFDQMTNLVLGQATERVIRTQDDDEPSEEVPLGLYLVRGDNVCLVGLVDEQLDESIDWTKVKGSAIGTTKHS</sequence>
<dbReference type="Proteomes" id="UP000070501">
    <property type="component" value="Unassembled WGS sequence"/>
</dbReference>
<keyword evidence="7 9" id="KW-0539">Nucleus</keyword>